<reference evidence="1 2" key="1">
    <citation type="submission" date="2019-10" db="EMBL/GenBank/DDBJ databases">
        <title>Description of Paenibacillus pedi sp. nov.</title>
        <authorList>
            <person name="Carlier A."/>
            <person name="Qi S."/>
        </authorList>
    </citation>
    <scope>NUCLEOTIDE SEQUENCE [LARGE SCALE GENOMIC DNA]</scope>
    <source>
        <strain evidence="1 2">LMG 31457</strain>
    </source>
</reference>
<dbReference type="EMBL" id="WHNZ01000030">
    <property type="protein sequence ID" value="NOV01352.1"/>
    <property type="molecule type" value="Genomic_DNA"/>
</dbReference>
<organism evidence="1 2">
    <name type="scientific">Paenibacillus planticolens</name>
    <dbReference type="NCBI Taxonomy" id="2654976"/>
    <lineage>
        <taxon>Bacteria</taxon>
        <taxon>Bacillati</taxon>
        <taxon>Bacillota</taxon>
        <taxon>Bacilli</taxon>
        <taxon>Bacillales</taxon>
        <taxon>Paenibacillaceae</taxon>
        <taxon>Paenibacillus</taxon>
    </lineage>
</organism>
<protein>
    <recommendedName>
        <fullName evidence="3">Head decoration protein</fullName>
    </recommendedName>
</protein>
<dbReference type="Proteomes" id="UP000618579">
    <property type="component" value="Unassembled WGS sequence"/>
</dbReference>
<evidence type="ECO:0008006" key="3">
    <source>
        <dbReference type="Google" id="ProtNLM"/>
    </source>
</evidence>
<name>A0ABX1ZMR6_9BACL</name>
<evidence type="ECO:0000313" key="2">
    <source>
        <dbReference type="Proteomes" id="UP000618579"/>
    </source>
</evidence>
<sequence>MADFNFHVPGRTDGEVYVDKQICVHGDHHIHDRIAVTIAPNTGVLDKGTILGASTADSLYRPVRRSALTAAVGTAATTATVTDGSIFANSIGAAAALVKADGTGVVTCGTITAVNGNTVTISAPGTAFVIGDFLYVKDGSEKALLILGDFVPDAASNKIANAFVAGKFYQSQLVGVDAFVTKDLVARSIPFGLNAAGQNESIYLV</sequence>
<comment type="caution">
    <text evidence="1">The sequence shown here is derived from an EMBL/GenBank/DDBJ whole genome shotgun (WGS) entry which is preliminary data.</text>
</comment>
<keyword evidence="2" id="KW-1185">Reference proteome</keyword>
<accession>A0ABX1ZMR6</accession>
<evidence type="ECO:0000313" key="1">
    <source>
        <dbReference type="EMBL" id="NOV01352.1"/>
    </source>
</evidence>
<gene>
    <name evidence="1" type="ORF">GC097_15145</name>
</gene>
<dbReference type="RefSeq" id="WP_171684172.1">
    <property type="nucleotide sequence ID" value="NZ_WHNZ01000030.1"/>
</dbReference>
<proteinExistence type="predicted"/>